<dbReference type="InterPro" id="IPR020449">
    <property type="entry name" value="Tscrpt_reg_AraC-type_HTH"/>
</dbReference>
<evidence type="ECO:0000256" key="2">
    <source>
        <dbReference type="ARBA" id="ARBA00023125"/>
    </source>
</evidence>
<dbReference type="AlphaFoldDB" id="A0A375IT40"/>
<gene>
    <name evidence="6" type="ORF">CT19425_MP80428</name>
</gene>
<dbReference type="SMART" id="SM00342">
    <property type="entry name" value="HTH_ARAC"/>
    <property type="match status" value="1"/>
</dbReference>
<dbReference type="GO" id="GO:0043565">
    <property type="term" value="F:sequence-specific DNA binding"/>
    <property type="evidence" value="ECO:0007669"/>
    <property type="project" value="InterPro"/>
</dbReference>
<dbReference type="InterPro" id="IPR037923">
    <property type="entry name" value="HTH-like"/>
</dbReference>
<dbReference type="InterPro" id="IPR009057">
    <property type="entry name" value="Homeodomain-like_sf"/>
</dbReference>
<protein>
    <submittedName>
        <fullName evidence="6">Putative transcriptional regulator, HTH AraC type</fullName>
    </submittedName>
</protein>
<proteinExistence type="predicted"/>
<dbReference type="Pfam" id="PF12833">
    <property type="entry name" value="HTH_18"/>
    <property type="match status" value="1"/>
</dbReference>
<reference evidence="6 7" key="1">
    <citation type="submission" date="2018-01" db="EMBL/GenBank/DDBJ databases">
        <authorList>
            <person name="Gaut B.S."/>
            <person name="Morton B.R."/>
            <person name="Clegg M.T."/>
            <person name="Duvall M.R."/>
        </authorList>
    </citation>
    <scope>NUCLEOTIDE SEQUENCE [LARGE SCALE GENOMIC DNA]</scope>
    <source>
        <strain evidence="6">Cupriavidus taiwanensis LMG 19425</strain>
        <plasmid evidence="7">Plasmid ii</plasmid>
    </source>
</reference>
<dbReference type="InterPro" id="IPR018060">
    <property type="entry name" value="HTH_AraC"/>
</dbReference>
<evidence type="ECO:0000256" key="4">
    <source>
        <dbReference type="ARBA" id="ARBA00023163"/>
    </source>
</evidence>
<name>A0A375IT40_9BURK</name>
<keyword evidence="4" id="KW-0804">Transcription</keyword>
<dbReference type="GO" id="GO:0003700">
    <property type="term" value="F:DNA-binding transcription factor activity"/>
    <property type="evidence" value="ECO:0007669"/>
    <property type="project" value="InterPro"/>
</dbReference>
<dbReference type="PROSITE" id="PS01124">
    <property type="entry name" value="HTH_ARAC_FAMILY_2"/>
    <property type="match status" value="1"/>
</dbReference>
<dbReference type="PROSITE" id="PS00041">
    <property type="entry name" value="HTH_ARAC_FAMILY_1"/>
    <property type="match status" value="1"/>
</dbReference>
<dbReference type="EMBL" id="LT991977">
    <property type="protein sequence ID" value="SPK76799.1"/>
    <property type="molecule type" value="Genomic_DNA"/>
</dbReference>
<evidence type="ECO:0000256" key="3">
    <source>
        <dbReference type="ARBA" id="ARBA00023159"/>
    </source>
</evidence>
<dbReference type="RefSeq" id="WP_115666228.1">
    <property type="nucleotide sequence ID" value="NZ_LT991977.1"/>
</dbReference>
<dbReference type="PANTHER" id="PTHR46796">
    <property type="entry name" value="HTH-TYPE TRANSCRIPTIONAL ACTIVATOR RHAS-RELATED"/>
    <property type="match status" value="1"/>
</dbReference>
<dbReference type="Gene3D" id="1.10.10.60">
    <property type="entry name" value="Homeodomain-like"/>
    <property type="match status" value="1"/>
</dbReference>
<accession>A0A375IT40</accession>
<keyword evidence="2" id="KW-0238">DNA-binding</keyword>
<keyword evidence="3" id="KW-0010">Activator</keyword>
<dbReference type="InterPro" id="IPR050204">
    <property type="entry name" value="AraC_XylS_family_regulators"/>
</dbReference>
<dbReference type="SUPFAM" id="SSF46689">
    <property type="entry name" value="Homeodomain-like"/>
    <property type="match status" value="2"/>
</dbReference>
<evidence type="ECO:0000313" key="6">
    <source>
        <dbReference type="EMBL" id="SPK76799.1"/>
    </source>
</evidence>
<organism evidence="6 7">
    <name type="scientific">Cupriavidus taiwanensis</name>
    <dbReference type="NCBI Taxonomy" id="164546"/>
    <lineage>
        <taxon>Bacteria</taxon>
        <taxon>Pseudomonadati</taxon>
        <taxon>Pseudomonadota</taxon>
        <taxon>Betaproteobacteria</taxon>
        <taxon>Burkholderiales</taxon>
        <taxon>Burkholderiaceae</taxon>
        <taxon>Cupriavidus</taxon>
    </lineage>
</organism>
<dbReference type="InterPro" id="IPR018062">
    <property type="entry name" value="HTH_AraC-typ_CS"/>
</dbReference>
<dbReference type="PRINTS" id="PR00032">
    <property type="entry name" value="HTHARAC"/>
</dbReference>
<evidence type="ECO:0000313" key="7">
    <source>
        <dbReference type="Proteomes" id="UP000255505"/>
    </source>
</evidence>
<keyword evidence="1" id="KW-0805">Transcription regulation</keyword>
<sequence>MPKPAEPLPAPLVEHRRYTPQPQGHQHGYHQLLFGLAGVSELELDGHLYRVDDRTGLIVPAGSHHDYLGYQGNLQLVADFPAQSVALPARLMARPRVFALDGAFGNRVRALAAARTAFAARAPQADWQLAATLAATLADSLGLPAEHDVFPLMAVDAYLRANLAAPLRVPELAAHFGWSARRFQTLFAEAFGDTPHRYHIRLRLDRALQWLSNSRLALAEIALMSGYPDQTTFTRSFTRRFGLAPGAWRAAARGECEGAERLARPG</sequence>
<evidence type="ECO:0000259" key="5">
    <source>
        <dbReference type="PROSITE" id="PS01124"/>
    </source>
</evidence>
<dbReference type="Proteomes" id="UP000255505">
    <property type="component" value="Plasmid II"/>
</dbReference>
<evidence type="ECO:0000256" key="1">
    <source>
        <dbReference type="ARBA" id="ARBA00023015"/>
    </source>
</evidence>
<feature type="domain" description="HTH araC/xylS-type" evidence="5">
    <location>
        <begin position="153"/>
        <end position="251"/>
    </location>
</feature>
<dbReference type="SUPFAM" id="SSF51215">
    <property type="entry name" value="Regulatory protein AraC"/>
    <property type="match status" value="1"/>
</dbReference>
<dbReference type="PANTHER" id="PTHR46796:SF10">
    <property type="entry name" value="TRANSCRIPTIONAL ACTIVATOR FEAR"/>
    <property type="match status" value="1"/>
</dbReference>
<keyword evidence="6" id="KW-0614">Plasmid</keyword>
<geneLocation type="plasmid" evidence="6">
    <name>II</name>
</geneLocation>